<evidence type="ECO:0000256" key="2">
    <source>
        <dbReference type="ARBA" id="ARBA00022448"/>
    </source>
</evidence>
<feature type="compositionally biased region" description="Basic and acidic residues" evidence="6">
    <location>
        <begin position="17"/>
        <end position="33"/>
    </location>
</feature>
<feature type="transmembrane region" description="Helical" evidence="7">
    <location>
        <begin position="119"/>
        <end position="137"/>
    </location>
</feature>
<keyword evidence="4 7" id="KW-1133">Transmembrane helix</keyword>
<evidence type="ECO:0000256" key="4">
    <source>
        <dbReference type="ARBA" id="ARBA00022989"/>
    </source>
</evidence>
<dbReference type="InterPro" id="IPR011701">
    <property type="entry name" value="MFS"/>
</dbReference>
<dbReference type="EMBL" id="CCYA01000389">
    <property type="protein sequence ID" value="CEH19549.1"/>
    <property type="molecule type" value="Genomic_DNA"/>
</dbReference>
<dbReference type="PROSITE" id="PS50850">
    <property type="entry name" value="MFS"/>
    <property type="match status" value="1"/>
</dbReference>
<name>A0A0P1BS91_9BASI</name>
<keyword evidence="10" id="KW-1185">Reference proteome</keyword>
<evidence type="ECO:0000313" key="10">
    <source>
        <dbReference type="Proteomes" id="UP000054845"/>
    </source>
</evidence>
<feature type="transmembrane region" description="Helical" evidence="7">
    <location>
        <begin position="414"/>
        <end position="432"/>
    </location>
</feature>
<dbReference type="Proteomes" id="UP000054845">
    <property type="component" value="Unassembled WGS sequence"/>
</dbReference>
<dbReference type="GO" id="GO:0016020">
    <property type="term" value="C:membrane"/>
    <property type="evidence" value="ECO:0007669"/>
    <property type="project" value="UniProtKB-SubCell"/>
</dbReference>
<keyword evidence="3 7" id="KW-0812">Transmembrane</keyword>
<feature type="domain" description="Major facilitator superfamily (MFS) profile" evidence="8">
    <location>
        <begin position="86"/>
        <end position="505"/>
    </location>
</feature>
<keyword evidence="5 7" id="KW-0472">Membrane</keyword>
<evidence type="ECO:0000256" key="1">
    <source>
        <dbReference type="ARBA" id="ARBA00004141"/>
    </source>
</evidence>
<sequence>MSGTEKTCVLDASSEARQTEHHSLPKDGSKSDAASAEERRIDAALITGQTGSKAQGAAAGHTFTESDLHLEPQEYRRLLRKIDLAIVPYVTLLYLLSFLDRVNIGQAATLGLRTDLGLVGNQYAVALTVFFVSYVAVELPSMIWFKKIGVRYCIPAIMVAWAIVMTLMGVVHNAAGLQAARFFLGLCEGPLFPLLNYMLSCWYTRKQQGTRVAIFFSGATLSGAFGGILAYGLSRIPMPAGPFQGENWHWIFIIEGILTLVCALPGYWLLVDFPAVEKRLLSPLESAQWNHVLAKSQGVTNAEVPFSWLQVKSGVGEWRTWVHAIMYLAIANPLYSLALFTPQIITGLGSFPRTSANLLSVPPYVVGFITTIAMAWFSDKFLVRSIPIIAGMLVTIVGYIILICDVSAGVKYFALHLTVAGVSPCIALAITWTGNTFGPAYKRATSMAIFFSFGNSAGLISSNVYPLAEAPRYFKGHGINLGFSVLAIACAVVLGLANMRENKQRDKISYANPDGSSADPLKANDEDEKARWGLTGMSREDIVLLGDKHPAFRYAL</sequence>
<dbReference type="STRING" id="401625.A0A0P1BS91"/>
<comment type="subcellular location">
    <subcellularLocation>
        <location evidence="1">Membrane</location>
        <topology evidence="1">Multi-pass membrane protein</topology>
    </subcellularLocation>
</comment>
<evidence type="ECO:0000256" key="7">
    <source>
        <dbReference type="SAM" id="Phobius"/>
    </source>
</evidence>
<reference evidence="9 10" key="1">
    <citation type="submission" date="2014-09" db="EMBL/GenBank/DDBJ databases">
        <authorList>
            <person name="Magalhaes I.L.F."/>
            <person name="Oliveira U."/>
            <person name="Santos F.R."/>
            <person name="Vidigal T.H.D.A."/>
            <person name="Brescovit A.D."/>
            <person name="Santos A.J."/>
        </authorList>
    </citation>
    <scope>NUCLEOTIDE SEQUENCE [LARGE SCALE GENOMIC DNA]</scope>
</reference>
<feature type="transmembrane region" description="Helical" evidence="7">
    <location>
        <begin position="389"/>
        <end position="408"/>
    </location>
</feature>
<organism evidence="9 10">
    <name type="scientific">Ceraceosorus bombacis</name>
    <dbReference type="NCBI Taxonomy" id="401625"/>
    <lineage>
        <taxon>Eukaryota</taxon>
        <taxon>Fungi</taxon>
        <taxon>Dikarya</taxon>
        <taxon>Basidiomycota</taxon>
        <taxon>Ustilaginomycotina</taxon>
        <taxon>Exobasidiomycetes</taxon>
        <taxon>Ceraceosorales</taxon>
        <taxon>Ceraceosoraceae</taxon>
        <taxon>Ceraceosorus</taxon>
    </lineage>
</organism>
<evidence type="ECO:0000256" key="5">
    <source>
        <dbReference type="ARBA" id="ARBA00023136"/>
    </source>
</evidence>
<feature type="transmembrane region" description="Helical" evidence="7">
    <location>
        <begin position="321"/>
        <end position="341"/>
    </location>
</feature>
<evidence type="ECO:0000313" key="9">
    <source>
        <dbReference type="EMBL" id="CEH19549.1"/>
    </source>
</evidence>
<feature type="region of interest" description="Disordered" evidence="6">
    <location>
        <begin position="1"/>
        <end position="33"/>
    </location>
</feature>
<evidence type="ECO:0000259" key="8">
    <source>
        <dbReference type="PROSITE" id="PS50850"/>
    </source>
</evidence>
<accession>A0A0P1BS91</accession>
<keyword evidence="2" id="KW-0813">Transport</keyword>
<dbReference type="PANTHER" id="PTHR43791:SF19">
    <property type="entry name" value="TRANSPORTER, PUTATIVE (AFU_ORTHOLOGUE AFUA_1G01812)-RELATED"/>
    <property type="match status" value="1"/>
</dbReference>
<dbReference type="FunFam" id="1.20.1250.20:FF:000013">
    <property type="entry name" value="MFS general substrate transporter"/>
    <property type="match status" value="1"/>
</dbReference>
<dbReference type="FunFam" id="1.20.1250.20:FF:000018">
    <property type="entry name" value="MFS transporter permease"/>
    <property type="match status" value="1"/>
</dbReference>
<evidence type="ECO:0000256" key="3">
    <source>
        <dbReference type="ARBA" id="ARBA00022692"/>
    </source>
</evidence>
<feature type="transmembrane region" description="Helical" evidence="7">
    <location>
        <begin position="212"/>
        <end position="233"/>
    </location>
</feature>
<feature type="transmembrane region" description="Helical" evidence="7">
    <location>
        <begin position="444"/>
        <end position="465"/>
    </location>
</feature>
<feature type="transmembrane region" description="Helical" evidence="7">
    <location>
        <begin position="149"/>
        <end position="170"/>
    </location>
</feature>
<dbReference type="Pfam" id="PF07690">
    <property type="entry name" value="MFS_1"/>
    <property type="match status" value="1"/>
</dbReference>
<protein>
    <submittedName>
        <fullName evidence="9">Permease of the major facilitator superfamily</fullName>
    </submittedName>
</protein>
<feature type="transmembrane region" description="Helical" evidence="7">
    <location>
        <begin position="82"/>
        <end position="99"/>
    </location>
</feature>
<dbReference type="InterPro" id="IPR020846">
    <property type="entry name" value="MFS_dom"/>
</dbReference>
<dbReference type="AlphaFoldDB" id="A0A0P1BS91"/>
<feature type="transmembrane region" description="Helical" evidence="7">
    <location>
        <begin position="248"/>
        <end position="270"/>
    </location>
</feature>
<evidence type="ECO:0000256" key="6">
    <source>
        <dbReference type="SAM" id="MobiDB-lite"/>
    </source>
</evidence>
<dbReference type="Gene3D" id="1.20.1250.20">
    <property type="entry name" value="MFS general substrate transporter like domains"/>
    <property type="match status" value="2"/>
</dbReference>
<proteinExistence type="predicted"/>
<feature type="transmembrane region" description="Helical" evidence="7">
    <location>
        <begin position="361"/>
        <end position="377"/>
    </location>
</feature>
<dbReference type="GO" id="GO:0022857">
    <property type="term" value="F:transmembrane transporter activity"/>
    <property type="evidence" value="ECO:0007669"/>
    <property type="project" value="InterPro"/>
</dbReference>
<feature type="transmembrane region" description="Helical" evidence="7">
    <location>
        <begin position="182"/>
        <end position="200"/>
    </location>
</feature>
<dbReference type="OrthoDB" id="2962993at2759"/>
<dbReference type="InterPro" id="IPR036259">
    <property type="entry name" value="MFS_trans_sf"/>
</dbReference>
<dbReference type="PANTHER" id="PTHR43791">
    <property type="entry name" value="PERMEASE-RELATED"/>
    <property type="match status" value="1"/>
</dbReference>
<feature type="transmembrane region" description="Helical" evidence="7">
    <location>
        <begin position="477"/>
        <end position="497"/>
    </location>
</feature>
<dbReference type="SUPFAM" id="SSF103473">
    <property type="entry name" value="MFS general substrate transporter"/>
    <property type="match status" value="1"/>
</dbReference>